<evidence type="ECO:0000259" key="3">
    <source>
        <dbReference type="PROSITE" id="PS51635"/>
    </source>
</evidence>
<feature type="active site" description="Proton acceptor" evidence="2">
    <location>
        <position position="201"/>
    </location>
</feature>
<keyword evidence="2" id="KW-0378">Hydrolase</keyword>
<protein>
    <submittedName>
        <fullName evidence="4">Acylesterase/phospholipase RssA</fullName>
    </submittedName>
</protein>
<feature type="domain" description="PNPLA" evidence="3">
    <location>
        <begin position="9"/>
        <end position="214"/>
    </location>
</feature>
<sequence length="297" mass="31958">MQDLSFDVIGYAGGGNRCYWQSGFVEALNARYPQKPRHYVAVSAGAYHCAMNLIGIGERVRSAAYGFAGEHRPDIDWRALRSGRSPLVVGDLFRQFLAREFGPLELSALKAAPPILIQVSHPPAWMPASMAAIGSITAYQIEKLLTGGRHSRAGRYLGLTPAWISTHDMATPEDLVGAIMASSSVPPFMPVGRINGRPALDGGLTDNPPLARLAQAEDKGLRTLLMTTRHGRAPPSSPGRTIVGPSEEITVNKFTVGDEAGLRHAFEVGLRDGERFAARLPALLGGRRRQDPSQASA</sequence>
<comment type="caution">
    <text evidence="2">Lacks conserved residue(s) required for the propagation of feature annotation.</text>
</comment>
<dbReference type="InterPro" id="IPR016035">
    <property type="entry name" value="Acyl_Trfase/lysoPLipase"/>
</dbReference>
<name>A0ABS4DZF0_9HYPH</name>
<evidence type="ECO:0000256" key="1">
    <source>
        <dbReference type="ARBA" id="ARBA00023098"/>
    </source>
</evidence>
<keyword evidence="1 2" id="KW-0443">Lipid metabolism</keyword>
<dbReference type="InterPro" id="IPR002641">
    <property type="entry name" value="PNPLA_dom"/>
</dbReference>
<organism evidence="4 5">
    <name type="scientific">Rhizobium halophytocola</name>
    <dbReference type="NCBI Taxonomy" id="735519"/>
    <lineage>
        <taxon>Bacteria</taxon>
        <taxon>Pseudomonadati</taxon>
        <taxon>Pseudomonadota</taxon>
        <taxon>Alphaproteobacteria</taxon>
        <taxon>Hyphomicrobiales</taxon>
        <taxon>Rhizobiaceae</taxon>
        <taxon>Rhizobium/Agrobacterium group</taxon>
        <taxon>Rhizobium</taxon>
    </lineage>
</organism>
<proteinExistence type="predicted"/>
<dbReference type="Gene3D" id="3.40.1090.10">
    <property type="entry name" value="Cytosolic phospholipase A2 catalytic domain"/>
    <property type="match status" value="1"/>
</dbReference>
<dbReference type="EMBL" id="JAGGJU010000006">
    <property type="protein sequence ID" value="MBP1851066.1"/>
    <property type="molecule type" value="Genomic_DNA"/>
</dbReference>
<feature type="active site" description="Nucleophile" evidence="2">
    <location>
        <position position="43"/>
    </location>
</feature>
<dbReference type="PROSITE" id="PS51635">
    <property type="entry name" value="PNPLA"/>
    <property type="match status" value="1"/>
</dbReference>
<evidence type="ECO:0000313" key="4">
    <source>
        <dbReference type="EMBL" id="MBP1851066.1"/>
    </source>
</evidence>
<dbReference type="Proteomes" id="UP000759443">
    <property type="component" value="Unassembled WGS sequence"/>
</dbReference>
<gene>
    <name evidence="4" type="ORF">J2Z17_002509</name>
</gene>
<keyword evidence="5" id="KW-1185">Reference proteome</keyword>
<reference evidence="4 5" key="1">
    <citation type="submission" date="2021-03" db="EMBL/GenBank/DDBJ databases">
        <title>Genomic Encyclopedia of Type Strains, Phase IV (KMG-IV): sequencing the most valuable type-strain genomes for metagenomic binning, comparative biology and taxonomic classification.</title>
        <authorList>
            <person name="Goeker M."/>
        </authorList>
    </citation>
    <scope>NUCLEOTIDE SEQUENCE [LARGE SCALE GENOMIC DNA]</scope>
    <source>
        <strain evidence="4 5">DSM 21600</strain>
    </source>
</reference>
<dbReference type="RefSeq" id="WP_209945405.1">
    <property type="nucleotide sequence ID" value="NZ_JAGGJU010000006.1"/>
</dbReference>
<keyword evidence="2" id="KW-0442">Lipid degradation</keyword>
<comment type="caution">
    <text evidence="4">The sequence shown here is derived from an EMBL/GenBank/DDBJ whole genome shotgun (WGS) entry which is preliminary data.</text>
</comment>
<accession>A0ABS4DZF0</accession>
<feature type="short sequence motif" description="DGA/G" evidence="2">
    <location>
        <begin position="201"/>
        <end position="203"/>
    </location>
</feature>
<evidence type="ECO:0000256" key="2">
    <source>
        <dbReference type="PROSITE-ProRule" id="PRU01161"/>
    </source>
</evidence>
<evidence type="ECO:0000313" key="5">
    <source>
        <dbReference type="Proteomes" id="UP000759443"/>
    </source>
</evidence>
<dbReference type="SUPFAM" id="SSF52151">
    <property type="entry name" value="FabD/lysophospholipase-like"/>
    <property type="match status" value="1"/>
</dbReference>
<dbReference type="Pfam" id="PF01734">
    <property type="entry name" value="Patatin"/>
    <property type="match status" value="1"/>
</dbReference>